<feature type="transmembrane region" description="Helical" evidence="1">
    <location>
        <begin position="73"/>
        <end position="95"/>
    </location>
</feature>
<dbReference type="EMBL" id="HBIJ01023080">
    <property type="protein sequence ID" value="CAE0374367.1"/>
    <property type="molecule type" value="Transcribed_RNA"/>
</dbReference>
<keyword evidence="1" id="KW-1133">Transmembrane helix</keyword>
<evidence type="ECO:0000313" key="2">
    <source>
        <dbReference type="EMBL" id="CAE0374367.1"/>
    </source>
</evidence>
<keyword evidence="1" id="KW-0472">Membrane</keyword>
<reference evidence="2" key="1">
    <citation type="submission" date="2021-01" db="EMBL/GenBank/DDBJ databases">
        <authorList>
            <person name="Corre E."/>
            <person name="Pelletier E."/>
            <person name="Niang G."/>
            <person name="Scheremetjew M."/>
            <person name="Finn R."/>
            <person name="Kale V."/>
            <person name="Holt S."/>
            <person name="Cochrane G."/>
            <person name="Meng A."/>
            <person name="Brown T."/>
            <person name="Cohen L."/>
        </authorList>
    </citation>
    <scope>NUCLEOTIDE SEQUENCE</scope>
    <source>
        <strain evidence="2">CCMP1510</strain>
    </source>
</reference>
<feature type="transmembrane region" description="Helical" evidence="1">
    <location>
        <begin position="104"/>
        <end position="126"/>
    </location>
</feature>
<dbReference type="AlphaFoldDB" id="A0A7S3NRC5"/>
<protein>
    <submittedName>
        <fullName evidence="2">Uncharacterized protein</fullName>
    </submittedName>
</protein>
<feature type="transmembrane region" description="Helical" evidence="1">
    <location>
        <begin position="38"/>
        <end position="61"/>
    </location>
</feature>
<keyword evidence="1" id="KW-0812">Transmembrane</keyword>
<evidence type="ECO:0000256" key="1">
    <source>
        <dbReference type="SAM" id="Phobius"/>
    </source>
</evidence>
<name>A0A7S3NRC5_9STRA</name>
<gene>
    <name evidence="2" type="ORF">ALAG00032_LOCUS15170</name>
</gene>
<sequence length="324" mass="38199">MIPLMVFWFRWFLQVIRKCKEKESFLEIKTCHEIALELTALAPIEVLMLLSMIVAGISWFLVPLKRNGFLYKLGVYESFGLITIFAMIEEFYLLLRYQKYFESFAWYLTVAYVSANHFLFALHTILGSDLPAEQEQQQTIRKRVRSFCQNELNTTRRNMNKNSNNCTIKDLAGVGGFLKREEKYRSFWDKLWSFNEHRLADVWVHFGICLQSPYRLDHWLALFCHVRKYSGYPIPKQLSLPLFKFDKFGLSLDDAIDCFAHSFSGVRILGFRWFSFSLFIAELQRILLEFDVAAHHASNRKRLKRAFNVAQIAVRFRAVAAHEK</sequence>
<proteinExistence type="predicted"/>
<accession>A0A7S3NRC5</accession>
<organism evidence="2">
    <name type="scientific">Aureoumbra lagunensis</name>
    <dbReference type="NCBI Taxonomy" id="44058"/>
    <lineage>
        <taxon>Eukaryota</taxon>
        <taxon>Sar</taxon>
        <taxon>Stramenopiles</taxon>
        <taxon>Ochrophyta</taxon>
        <taxon>Pelagophyceae</taxon>
        <taxon>Pelagomonadales</taxon>
        <taxon>Aureoumbra</taxon>
    </lineage>
</organism>